<accession>A0A940NM60</accession>
<reference evidence="1" key="1">
    <citation type="submission" date="2021-04" db="EMBL/GenBank/DDBJ databases">
        <title>Genome seq and assembly of Bacillus sp.</title>
        <authorList>
            <person name="Chhetri G."/>
        </authorList>
    </citation>
    <scope>NUCLEOTIDE SEQUENCE</scope>
    <source>
        <strain evidence="1">RG28</strain>
    </source>
</reference>
<name>A0A940NM60_9BACI</name>
<protein>
    <submittedName>
        <fullName evidence="1">Uncharacterized protein</fullName>
    </submittedName>
</protein>
<sequence>MIKIKVNLPEMKVPIFVPIPYMALRLITSERLLKVATNKIDKECGTNLNEFDFQSVKDLLKTLKEFRNLTIVDVQSKDGTNVKITL</sequence>
<evidence type="ECO:0000313" key="2">
    <source>
        <dbReference type="Proteomes" id="UP000682134"/>
    </source>
</evidence>
<organism evidence="1 2">
    <name type="scientific">Gottfriedia endophytica</name>
    <dbReference type="NCBI Taxonomy" id="2820819"/>
    <lineage>
        <taxon>Bacteria</taxon>
        <taxon>Bacillati</taxon>
        <taxon>Bacillota</taxon>
        <taxon>Bacilli</taxon>
        <taxon>Bacillales</taxon>
        <taxon>Bacillaceae</taxon>
        <taxon>Gottfriedia</taxon>
    </lineage>
</organism>
<dbReference type="RefSeq" id="WP_209407353.1">
    <property type="nucleotide sequence ID" value="NZ_JAGIYQ010000017.1"/>
</dbReference>
<dbReference type="Proteomes" id="UP000682134">
    <property type="component" value="Unassembled WGS sequence"/>
</dbReference>
<gene>
    <name evidence="1" type="ORF">J5Y03_17795</name>
</gene>
<dbReference type="EMBL" id="JAGIYQ010000017">
    <property type="protein sequence ID" value="MBP0727015.1"/>
    <property type="molecule type" value="Genomic_DNA"/>
</dbReference>
<comment type="caution">
    <text evidence="1">The sequence shown here is derived from an EMBL/GenBank/DDBJ whole genome shotgun (WGS) entry which is preliminary data.</text>
</comment>
<evidence type="ECO:0000313" key="1">
    <source>
        <dbReference type="EMBL" id="MBP0727015.1"/>
    </source>
</evidence>
<keyword evidence="2" id="KW-1185">Reference proteome</keyword>
<proteinExistence type="predicted"/>
<dbReference type="AlphaFoldDB" id="A0A940NM60"/>